<evidence type="ECO:0000259" key="9">
    <source>
        <dbReference type="Pfam" id="PF13193"/>
    </source>
</evidence>
<feature type="domain" description="AMP-dependent synthetase/ligase" evidence="8">
    <location>
        <begin position="44"/>
        <end position="434"/>
    </location>
</feature>
<evidence type="ECO:0000256" key="5">
    <source>
        <dbReference type="ARBA" id="ARBA00039638"/>
    </source>
</evidence>
<sequence>MSGITRTVTFKCGLISCRTLTRLSYIHNIGKEPLQFLTIGTLVQKSASKYGDKTAVISVQDNKKMTFQEILLESDKLAAGFLRLGLQSGDRVGLWAPNIIEWIVTFFAAARADLTMVALNPVYQKQDLEYSINKVGIKALVCPDTYKRIKFYDTLCNVVPEIQESDPGKISSVKVPSLKSVIAISDNALRGAYNYKEVLEMADNIGVKKILKMQNYIQPDGMANIQYSSGTTGKPKAACLSHFQLVNNAYETGKRIELDKANHKICVQVPFFHVFGIVAAILPSYHFGSTLVLPSPMYNSSANIHAIDDHKCSVVYGTPTMFVDLVNQQRKEKRNISPSIALSGGAPCSPQLFRDMKEVLNLTRVKSIYGLTETTCVSFHSLPIEEDEHKTINTVGHLGDHLEAKIINENNEIVPIGSPGELCIRGYSVMIGYWGDEEKTKEILGADRWLKTGDQFILQEDGYGKIIGRLKDMIIRGGENIFPKEIEDFLNTHPDILENYVVGIFHQRLGEEVCACIRVKSGSEFNYNSLLEFCTGKLTSYKIPTKLKIVDAFPKTLSGKVQKFILKQQIEDGKL</sequence>
<dbReference type="InterPro" id="IPR045851">
    <property type="entry name" value="AMP-bd_C_sf"/>
</dbReference>
<comment type="similarity">
    <text evidence="1">Belongs to the ATP-dependent AMP-binding enzyme family.</text>
</comment>
<dbReference type="PROSITE" id="PS00455">
    <property type="entry name" value="AMP_BINDING"/>
    <property type="match status" value="1"/>
</dbReference>
<evidence type="ECO:0000256" key="2">
    <source>
        <dbReference type="ARBA" id="ARBA00022598"/>
    </source>
</evidence>
<name>A0AAN7S7N1_9COLE</name>
<proteinExistence type="inferred from homology"/>
<evidence type="ECO:0000256" key="1">
    <source>
        <dbReference type="ARBA" id="ARBA00006432"/>
    </source>
</evidence>
<accession>A0AAN7S7N1</accession>
<protein>
    <recommendedName>
        <fullName evidence="5">Medium-chain acyl-CoA ligase ACSF2, mitochondrial</fullName>
        <ecNumber evidence="4">6.2.1.2</ecNumber>
    </recommendedName>
</protein>
<dbReference type="InterPro" id="IPR020845">
    <property type="entry name" value="AMP-binding_CS"/>
</dbReference>
<dbReference type="GO" id="GO:0031956">
    <property type="term" value="F:medium-chain fatty acid-CoA ligase activity"/>
    <property type="evidence" value="ECO:0007669"/>
    <property type="project" value="UniProtKB-EC"/>
</dbReference>
<dbReference type="PANTHER" id="PTHR43201:SF5">
    <property type="entry name" value="MEDIUM-CHAIN ACYL-COA LIGASE ACSF2, MITOCHONDRIAL"/>
    <property type="match status" value="1"/>
</dbReference>
<dbReference type="SUPFAM" id="SSF56801">
    <property type="entry name" value="Acetyl-CoA synthetase-like"/>
    <property type="match status" value="1"/>
</dbReference>
<dbReference type="EC" id="6.2.1.2" evidence="4"/>
<dbReference type="InterPro" id="IPR025110">
    <property type="entry name" value="AMP-bd_C"/>
</dbReference>
<dbReference type="Gene3D" id="3.30.300.30">
    <property type="match status" value="1"/>
</dbReference>
<evidence type="ECO:0000259" key="8">
    <source>
        <dbReference type="Pfam" id="PF00501"/>
    </source>
</evidence>
<dbReference type="Proteomes" id="UP001353858">
    <property type="component" value="Unassembled WGS sequence"/>
</dbReference>
<evidence type="ECO:0000313" key="11">
    <source>
        <dbReference type="Proteomes" id="UP001353858"/>
    </source>
</evidence>
<comment type="catalytic activity">
    <reaction evidence="6">
        <text>octanoate + ATP + CoA = octanoyl-CoA + AMP + diphosphate</text>
        <dbReference type="Rhea" id="RHEA:33631"/>
        <dbReference type="ChEBI" id="CHEBI:25646"/>
        <dbReference type="ChEBI" id="CHEBI:30616"/>
        <dbReference type="ChEBI" id="CHEBI:33019"/>
        <dbReference type="ChEBI" id="CHEBI:57287"/>
        <dbReference type="ChEBI" id="CHEBI:57386"/>
        <dbReference type="ChEBI" id="CHEBI:456215"/>
    </reaction>
</comment>
<dbReference type="AlphaFoldDB" id="A0AAN7S7N1"/>
<comment type="function">
    <text evidence="3">Acyl-CoA synthases catalyze the initial reaction in fatty acid metabolism, by forming a thioester with CoA. Has some preference toward medium-chain substrates. Plays a role in adipocyte differentiation.</text>
</comment>
<dbReference type="FunFam" id="3.30.300.30:FF:000008">
    <property type="entry name" value="2,3-dihydroxybenzoate-AMP ligase"/>
    <property type="match status" value="1"/>
</dbReference>
<evidence type="ECO:0000256" key="6">
    <source>
        <dbReference type="ARBA" id="ARBA00047319"/>
    </source>
</evidence>
<feature type="domain" description="AMP-binding enzyme C-terminal" evidence="9">
    <location>
        <begin position="485"/>
        <end position="560"/>
    </location>
</feature>
<gene>
    <name evidence="10" type="ORF">RN001_012153</name>
</gene>
<dbReference type="Gene3D" id="3.40.50.12780">
    <property type="entry name" value="N-terminal domain of ligase-like"/>
    <property type="match status" value="1"/>
</dbReference>
<dbReference type="EMBL" id="JARPUR010000005">
    <property type="protein sequence ID" value="KAK4875731.1"/>
    <property type="molecule type" value="Genomic_DNA"/>
</dbReference>
<dbReference type="GO" id="GO:0006631">
    <property type="term" value="P:fatty acid metabolic process"/>
    <property type="evidence" value="ECO:0007669"/>
    <property type="project" value="TreeGrafter"/>
</dbReference>
<dbReference type="Pfam" id="PF13193">
    <property type="entry name" value="AMP-binding_C"/>
    <property type="match status" value="1"/>
</dbReference>
<evidence type="ECO:0000313" key="10">
    <source>
        <dbReference type="EMBL" id="KAK4875731.1"/>
    </source>
</evidence>
<dbReference type="InterPro" id="IPR042099">
    <property type="entry name" value="ANL_N_sf"/>
</dbReference>
<comment type="caution">
    <text evidence="10">The sequence shown here is derived from an EMBL/GenBank/DDBJ whole genome shotgun (WGS) entry which is preliminary data.</text>
</comment>
<evidence type="ECO:0000256" key="4">
    <source>
        <dbReference type="ARBA" id="ARBA00039009"/>
    </source>
</evidence>
<keyword evidence="2" id="KW-0436">Ligase</keyword>
<comment type="catalytic activity">
    <reaction evidence="7">
        <text>a medium-chain fatty acid + ATP + CoA = a medium-chain fatty acyl-CoA + AMP + diphosphate</text>
        <dbReference type="Rhea" id="RHEA:48340"/>
        <dbReference type="ChEBI" id="CHEBI:30616"/>
        <dbReference type="ChEBI" id="CHEBI:33019"/>
        <dbReference type="ChEBI" id="CHEBI:57287"/>
        <dbReference type="ChEBI" id="CHEBI:59558"/>
        <dbReference type="ChEBI" id="CHEBI:90546"/>
        <dbReference type="ChEBI" id="CHEBI:456215"/>
        <dbReference type="EC" id="6.2.1.2"/>
    </reaction>
</comment>
<reference evidence="11" key="1">
    <citation type="submission" date="2023-01" db="EMBL/GenBank/DDBJ databases">
        <title>Key to firefly adult light organ development and bioluminescence: homeobox transcription factors regulate luciferase expression and transportation to peroxisome.</title>
        <authorList>
            <person name="Fu X."/>
        </authorList>
    </citation>
    <scope>NUCLEOTIDE SEQUENCE [LARGE SCALE GENOMIC DNA]</scope>
</reference>
<dbReference type="Pfam" id="PF00501">
    <property type="entry name" value="AMP-binding"/>
    <property type="match status" value="1"/>
</dbReference>
<organism evidence="10 11">
    <name type="scientific">Aquatica leii</name>
    <dbReference type="NCBI Taxonomy" id="1421715"/>
    <lineage>
        <taxon>Eukaryota</taxon>
        <taxon>Metazoa</taxon>
        <taxon>Ecdysozoa</taxon>
        <taxon>Arthropoda</taxon>
        <taxon>Hexapoda</taxon>
        <taxon>Insecta</taxon>
        <taxon>Pterygota</taxon>
        <taxon>Neoptera</taxon>
        <taxon>Endopterygota</taxon>
        <taxon>Coleoptera</taxon>
        <taxon>Polyphaga</taxon>
        <taxon>Elateriformia</taxon>
        <taxon>Elateroidea</taxon>
        <taxon>Lampyridae</taxon>
        <taxon>Luciolinae</taxon>
        <taxon>Aquatica</taxon>
    </lineage>
</organism>
<evidence type="ECO:0000256" key="7">
    <source>
        <dbReference type="ARBA" id="ARBA00048277"/>
    </source>
</evidence>
<keyword evidence="11" id="KW-1185">Reference proteome</keyword>
<evidence type="ECO:0000256" key="3">
    <source>
        <dbReference type="ARBA" id="ARBA00037247"/>
    </source>
</evidence>
<dbReference type="PANTHER" id="PTHR43201">
    <property type="entry name" value="ACYL-COA SYNTHETASE"/>
    <property type="match status" value="1"/>
</dbReference>
<dbReference type="InterPro" id="IPR000873">
    <property type="entry name" value="AMP-dep_synth/lig_dom"/>
</dbReference>